<dbReference type="EnsemblMetazoa" id="tetur01g11460.1">
    <property type="protein sequence ID" value="tetur01g11460.1"/>
    <property type="gene ID" value="tetur01g11460"/>
</dbReference>
<dbReference type="GO" id="GO:0061564">
    <property type="term" value="P:axon development"/>
    <property type="evidence" value="ECO:0007669"/>
    <property type="project" value="TreeGrafter"/>
</dbReference>
<dbReference type="SMART" id="SM00353">
    <property type="entry name" value="HLH"/>
    <property type="match status" value="1"/>
</dbReference>
<evidence type="ECO:0000259" key="7">
    <source>
        <dbReference type="PROSITE" id="PS50888"/>
    </source>
</evidence>
<proteinExistence type="predicted"/>
<dbReference type="SUPFAM" id="SSF47459">
    <property type="entry name" value="HLH, helix-loop-helix DNA-binding domain"/>
    <property type="match status" value="1"/>
</dbReference>
<evidence type="ECO:0000256" key="2">
    <source>
        <dbReference type="ARBA" id="ARBA00022473"/>
    </source>
</evidence>
<protein>
    <recommendedName>
        <fullName evidence="7">BHLH domain-containing protein</fullName>
    </recommendedName>
</protein>
<dbReference type="InterPro" id="IPR050359">
    <property type="entry name" value="bHLH_transcription_factors"/>
</dbReference>
<sequence>MAKVKMALLGLKTQMNKHYWLKMEDETSTSSIFSTSTEFSTTSTQLTSSEYSSSTQVSTISTTTSNSSPIKGENESLLSKLSKTHKSKQLPSTTTKKRRMAANARERKRMKSLNVAFDMLRNKVPKLPDAKRQLSKYETLQMAQTYIALLNEMLVSDSIPGRALTPASTCV</sequence>
<evidence type="ECO:0000256" key="1">
    <source>
        <dbReference type="ARBA" id="ARBA00004123"/>
    </source>
</evidence>
<accession>T1JSR4</accession>
<reference evidence="8" key="2">
    <citation type="submission" date="2015-06" db="UniProtKB">
        <authorList>
            <consortium name="EnsemblMetazoa"/>
        </authorList>
    </citation>
    <scope>IDENTIFICATION</scope>
</reference>
<evidence type="ECO:0000256" key="4">
    <source>
        <dbReference type="ARBA" id="ARBA00022902"/>
    </source>
</evidence>
<comment type="subcellular location">
    <subcellularLocation>
        <location evidence="1">Nucleus</location>
    </subcellularLocation>
</comment>
<dbReference type="Proteomes" id="UP000015104">
    <property type="component" value="Unassembled WGS sequence"/>
</dbReference>
<keyword evidence="2" id="KW-0217">Developmental protein</keyword>
<dbReference type="GO" id="GO:0005634">
    <property type="term" value="C:nucleus"/>
    <property type="evidence" value="ECO:0007669"/>
    <property type="project" value="UniProtKB-SubCell"/>
</dbReference>
<dbReference type="PANTHER" id="PTHR19290">
    <property type="entry name" value="BASIC HELIX-LOOP-HELIX PROTEIN NEUROGENIN-RELATED"/>
    <property type="match status" value="1"/>
</dbReference>
<dbReference type="GO" id="GO:0046983">
    <property type="term" value="F:protein dimerization activity"/>
    <property type="evidence" value="ECO:0007669"/>
    <property type="project" value="InterPro"/>
</dbReference>
<dbReference type="HOGENOM" id="CLU_1752050_0_0_1"/>
<name>T1JSR4_TETUR</name>
<dbReference type="EMBL" id="CAEY01000467">
    <property type="status" value="NOT_ANNOTATED_CDS"/>
    <property type="molecule type" value="Genomic_DNA"/>
</dbReference>
<dbReference type="GO" id="GO:0007423">
    <property type="term" value="P:sensory organ development"/>
    <property type="evidence" value="ECO:0007669"/>
    <property type="project" value="TreeGrafter"/>
</dbReference>
<dbReference type="GO" id="GO:0070888">
    <property type="term" value="F:E-box binding"/>
    <property type="evidence" value="ECO:0007669"/>
    <property type="project" value="TreeGrafter"/>
</dbReference>
<organism evidence="8 9">
    <name type="scientific">Tetranychus urticae</name>
    <name type="common">Two-spotted spider mite</name>
    <dbReference type="NCBI Taxonomy" id="32264"/>
    <lineage>
        <taxon>Eukaryota</taxon>
        <taxon>Metazoa</taxon>
        <taxon>Ecdysozoa</taxon>
        <taxon>Arthropoda</taxon>
        <taxon>Chelicerata</taxon>
        <taxon>Arachnida</taxon>
        <taxon>Acari</taxon>
        <taxon>Acariformes</taxon>
        <taxon>Trombidiformes</taxon>
        <taxon>Prostigmata</taxon>
        <taxon>Eleutherengona</taxon>
        <taxon>Raphignathae</taxon>
        <taxon>Tetranychoidea</taxon>
        <taxon>Tetranychidae</taxon>
        <taxon>Tetranychus</taxon>
    </lineage>
</organism>
<reference evidence="9" key="1">
    <citation type="submission" date="2011-08" db="EMBL/GenBank/DDBJ databases">
        <authorList>
            <person name="Rombauts S."/>
        </authorList>
    </citation>
    <scope>NUCLEOTIDE SEQUENCE</scope>
    <source>
        <strain evidence="9">London</strain>
    </source>
</reference>
<evidence type="ECO:0000313" key="9">
    <source>
        <dbReference type="Proteomes" id="UP000015104"/>
    </source>
</evidence>
<evidence type="ECO:0000313" key="8">
    <source>
        <dbReference type="EnsemblMetazoa" id="tetur01g11460.1"/>
    </source>
</evidence>
<dbReference type="STRING" id="32264.T1JSR4"/>
<keyword evidence="4" id="KW-0524">Neurogenesis</keyword>
<dbReference type="PANTHER" id="PTHR19290:SF162">
    <property type="entry name" value="TRANSCRIPTION FACTOR ATOH7"/>
    <property type="match status" value="1"/>
</dbReference>
<evidence type="ECO:0000256" key="6">
    <source>
        <dbReference type="SAM" id="MobiDB-lite"/>
    </source>
</evidence>
<dbReference type="InterPro" id="IPR036638">
    <property type="entry name" value="HLH_DNA-bd_sf"/>
</dbReference>
<keyword evidence="5" id="KW-0539">Nucleus</keyword>
<feature type="region of interest" description="Disordered" evidence="6">
    <location>
        <begin position="44"/>
        <end position="95"/>
    </location>
</feature>
<evidence type="ECO:0000256" key="5">
    <source>
        <dbReference type="ARBA" id="ARBA00023242"/>
    </source>
</evidence>
<feature type="domain" description="BHLH" evidence="7">
    <location>
        <begin position="97"/>
        <end position="150"/>
    </location>
</feature>
<keyword evidence="3" id="KW-0221">Differentiation</keyword>
<evidence type="ECO:0000256" key="3">
    <source>
        <dbReference type="ARBA" id="ARBA00022782"/>
    </source>
</evidence>
<dbReference type="GO" id="GO:0000981">
    <property type="term" value="F:DNA-binding transcription factor activity, RNA polymerase II-specific"/>
    <property type="evidence" value="ECO:0007669"/>
    <property type="project" value="TreeGrafter"/>
</dbReference>
<dbReference type="AlphaFoldDB" id="T1JSR4"/>
<dbReference type="eggNOG" id="KOG4395">
    <property type="taxonomic scope" value="Eukaryota"/>
</dbReference>
<dbReference type="GO" id="GO:0045944">
    <property type="term" value="P:positive regulation of transcription by RNA polymerase II"/>
    <property type="evidence" value="ECO:0007669"/>
    <property type="project" value="TreeGrafter"/>
</dbReference>
<dbReference type="Gene3D" id="4.10.280.10">
    <property type="entry name" value="Helix-loop-helix DNA-binding domain"/>
    <property type="match status" value="1"/>
</dbReference>
<feature type="compositionally biased region" description="Low complexity" evidence="6">
    <location>
        <begin position="44"/>
        <end position="68"/>
    </location>
</feature>
<dbReference type="InterPro" id="IPR011598">
    <property type="entry name" value="bHLH_dom"/>
</dbReference>
<dbReference type="Pfam" id="PF00010">
    <property type="entry name" value="HLH"/>
    <property type="match status" value="1"/>
</dbReference>
<dbReference type="PROSITE" id="PS50888">
    <property type="entry name" value="BHLH"/>
    <property type="match status" value="1"/>
</dbReference>
<keyword evidence="9" id="KW-1185">Reference proteome</keyword>